<dbReference type="AlphaFoldDB" id="A0AAV9EUW9"/>
<feature type="transmembrane region" description="Helical" evidence="2">
    <location>
        <begin position="239"/>
        <end position="259"/>
    </location>
</feature>
<feature type="transmembrane region" description="Helical" evidence="2">
    <location>
        <begin position="183"/>
        <end position="206"/>
    </location>
</feature>
<organism evidence="3 4">
    <name type="scientific">Acorus calamus</name>
    <name type="common">Sweet flag</name>
    <dbReference type="NCBI Taxonomy" id="4465"/>
    <lineage>
        <taxon>Eukaryota</taxon>
        <taxon>Viridiplantae</taxon>
        <taxon>Streptophyta</taxon>
        <taxon>Embryophyta</taxon>
        <taxon>Tracheophyta</taxon>
        <taxon>Spermatophyta</taxon>
        <taxon>Magnoliopsida</taxon>
        <taxon>Liliopsida</taxon>
        <taxon>Acoraceae</taxon>
        <taxon>Acorus</taxon>
    </lineage>
</organism>
<accession>A0AAV9EUW9</accession>
<dbReference type="GO" id="GO:0016020">
    <property type="term" value="C:membrane"/>
    <property type="evidence" value="ECO:0007669"/>
    <property type="project" value="InterPro"/>
</dbReference>
<reference evidence="3" key="1">
    <citation type="journal article" date="2023" name="Nat. Commun.">
        <title>Diploid and tetraploid genomes of Acorus and the evolution of monocots.</title>
        <authorList>
            <person name="Ma L."/>
            <person name="Liu K.W."/>
            <person name="Li Z."/>
            <person name="Hsiao Y.Y."/>
            <person name="Qi Y."/>
            <person name="Fu T."/>
            <person name="Tang G.D."/>
            <person name="Zhang D."/>
            <person name="Sun W.H."/>
            <person name="Liu D.K."/>
            <person name="Li Y."/>
            <person name="Chen G.Z."/>
            <person name="Liu X.D."/>
            <person name="Liao X.Y."/>
            <person name="Jiang Y.T."/>
            <person name="Yu X."/>
            <person name="Hao Y."/>
            <person name="Huang J."/>
            <person name="Zhao X.W."/>
            <person name="Ke S."/>
            <person name="Chen Y.Y."/>
            <person name="Wu W.L."/>
            <person name="Hsu J.L."/>
            <person name="Lin Y.F."/>
            <person name="Huang M.D."/>
            <person name="Li C.Y."/>
            <person name="Huang L."/>
            <person name="Wang Z.W."/>
            <person name="Zhao X."/>
            <person name="Zhong W.Y."/>
            <person name="Peng D.H."/>
            <person name="Ahmad S."/>
            <person name="Lan S."/>
            <person name="Zhang J.S."/>
            <person name="Tsai W.C."/>
            <person name="Van de Peer Y."/>
            <person name="Liu Z.J."/>
        </authorList>
    </citation>
    <scope>NUCLEOTIDE SEQUENCE</scope>
    <source>
        <strain evidence="3">CP</strain>
    </source>
</reference>
<comment type="caution">
    <text evidence="3">The sequence shown here is derived from an EMBL/GenBank/DDBJ whole genome shotgun (WGS) entry which is preliminary data.</text>
</comment>
<feature type="transmembrane region" description="Helical" evidence="2">
    <location>
        <begin position="100"/>
        <end position="119"/>
    </location>
</feature>
<protein>
    <submittedName>
        <fullName evidence="3">Protein TRANSPARENT TESTA 12</fullName>
    </submittedName>
</protein>
<feature type="transmembrane region" description="Helical" evidence="2">
    <location>
        <begin position="62"/>
        <end position="80"/>
    </location>
</feature>
<dbReference type="PANTHER" id="PTHR11206">
    <property type="entry name" value="MULTIDRUG RESISTANCE PROTEIN"/>
    <property type="match status" value="1"/>
</dbReference>
<evidence type="ECO:0000313" key="4">
    <source>
        <dbReference type="Proteomes" id="UP001180020"/>
    </source>
</evidence>
<feature type="transmembrane region" description="Helical" evidence="2">
    <location>
        <begin position="125"/>
        <end position="148"/>
    </location>
</feature>
<keyword evidence="2" id="KW-1133">Transmembrane helix</keyword>
<sequence>MGHLGEVELAAFALVLTLILHFANGILLGMASATETLCGQARAFGARQYHMMGIYLQRSWLVLIPTATLLLPIFVFAGRIMSLLGQSEEMYLQAQLRNQIIAWLPCATFVVHFALSWAFVVKLGWGVSGAMGAMAISNWLPIVGEFVLNINAWELMLSLGFLVAASVRVSNELGRGSAEGAKFAIKVILSNSMVLGVIIFTLFLVFGKIMPYAFTRSVEVANMVTGIAIGAGWQGVVAYVNIGCYYVIGVPLGILLGYLTNLQIKGIWMGMMCGIGAQTLVLLYLNWRTDWDAQVEKAKARLNRWFVPQSDEFGDQNLHA</sequence>
<dbReference type="InterPro" id="IPR002528">
    <property type="entry name" value="MATE_fam"/>
</dbReference>
<dbReference type="GO" id="GO:0015297">
    <property type="term" value="F:antiporter activity"/>
    <property type="evidence" value="ECO:0007669"/>
    <property type="project" value="InterPro"/>
</dbReference>
<reference evidence="3" key="2">
    <citation type="submission" date="2023-06" db="EMBL/GenBank/DDBJ databases">
        <authorList>
            <person name="Ma L."/>
            <person name="Liu K.-W."/>
            <person name="Li Z."/>
            <person name="Hsiao Y.-Y."/>
            <person name="Qi Y."/>
            <person name="Fu T."/>
            <person name="Tang G."/>
            <person name="Zhang D."/>
            <person name="Sun W.-H."/>
            <person name="Liu D.-K."/>
            <person name="Li Y."/>
            <person name="Chen G.-Z."/>
            <person name="Liu X.-D."/>
            <person name="Liao X.-Y."/>
            <person name="Jiang Y.-T."/>
            <person name="Yu X."/>
            <person name="Hao Y."/>
            <person name="Huang J."/>
            <person name="Zhao X.-W."/>
            <person name="Ke S."/>
            <person name="Chen Y.-Y."/>
            <person name="Wu W.-L."/>
            <person name="Hsu J.-L."/>
            <person name="Lin Y.-F."/>
            <person name="Huang M.-D."/>
            <person name="Li C.-Y."/>
            <person name="Huang L."/>
            <person name="Wang Z.-W."/>
            <person name="Zhao X."/>
            <person name="Zhong W.-Y."/>
            <person name="Peng D.-H."/>
            <person name="Ahmad S."/>
            <person name="Lan S."/>
            <person name="Zhang J.-S."/>
            <person name="Tsai W.-C."/>
            <person name="Van De Peer Y."/>
            <person name="Liu Z.-J."/>
        </authorList>
    </citation>
    <scope>NUCLEOTIDE SEQUENCE</scope>
    <source>
        <strain evidence="3">CP</strain>
        <tissue evidence="3">Leaves</tissue>
    </source>
</reference>
<keyword evidence="4" id="KW-1185">Reference proteome</keyword>
<comment type="similarity">
    <text evidence="1">Belongs to the multi antimicrobial extrusion (MATE) (TC 2.A.66.1) family.</text>
</comment>
<name>A0AAV9EUW9_ACOCL</name>
<evidence type="ECO:0000313" key="3">
    <source>
        <dbReference type="EMBL" id="KAK1316545.1"/>
    </source>
</evidence>
<keyword evidence="2" id="KW-0472">Membrane</keyword>
<dbReference type="EMBL" id="JAUJYO010000005">
    <property type="protein sequence ID" value="KAK1316545.1"/>
    <property type="molecule type" value="Genomic_DNA"/>
</dbReference>
<feature type="transmembrane region" description="Helical" evidence="2">
    <location>
        <begin position="266"/>
        <end position="287"/>
    </location>
</feature>
<dbReference type="Pfam" id="PF01554">
    <property type="entry name" value="MatE"/>
    <property type="match status" value="2"/>
</dbReference>
<dbReference type="GO" id="GO:0042910">
    <property type="term" value="F:xenobiotic transmembrane transporter activity"/>
    <property type="evidence" value="ECO:0007669"/>
    <property type="project" value="InterPro"/>
</dbReference>
<gene>
    <name evidence="3" type="primary">TT12</name>
    <name evidence="3" type="ORF">QJS10_CPA05g00617</name>
</gene>
<keyword evidence="2" id="KW-0812">Transmembrane</keyword>
<evidence type="ECO:0000256" key="1">
    <source>
        <dbReference type="ARBA" id="ARBA00010199"/>
    </source>
</evidence>
<evidence type="ECO:0000256" key="2">
    <source>
        <dbReference type="SAM" id="Phobius"/>
    </source>
</evidence>
<proteinExistence type="inferred from homology"/>
<dbReference type="Proteomes" id="UP001180020">
    <property type="component" value="Unassembled WGS sequence"/>
</dbReference>